<reference evidence="2" key="1">
    <citation type="journal article" date="2020" name="mSystems">
        <title>Genome- and Community-Level Interaction Insights into Carbon Utilization and Element Cycling Functions of Hydrothermarchaeota in Hydrothermal Sediment.</title>
        <authorList>
            <person name="Zhou Z."/>
            <person name="Liu Y."/>
            <person name="Xu W."/>
            <person name="Pan J."/>
            <person name="Luo Z.H."/>
            <person name="Li M."/>
        </authorList>
    </citation>
    <scope>NUCLEOTIDE SEQUENCE [LARGE SCALE GENOMIC DNA]</scope>
    <source>
        <strain evidence="2">SpSt-587</strain>
    </source>
</reference>
<organism evidence="2">
    <name type="scientific">Archaeoglobus fulgidus</name>
    <dbReference type="NCBI Taxonomy" id="2234"/>
    <lineage>
        <taxon>Archaea</taxon>
        <taxon>Methanobacteriati</taxon>
        <taxon>Methanobacteriota</taxon>
        <taxon>Archaeoglobi</taxon>
        <taxon>Archaeoglobales</taxon>
        <taxon>Archaeoglobaceae</taxon>
        <taxon>Archaeoglobus</taxon>
    </lineage>
</organism>
<dbReference type="PANTHER" id="PTHR21197">
    <property type="entry name" value="UDP-GALACTOPYRANOSE MUTASE"/>
    <property type="match status" value="1"/>
</dbReference>
<dbReference type="InterPro" id="IPR002937">
    <property type="entry name" value="Amino_oxidase"/>
</dbReference>
<dbReference type="SUPFAM" id="SSF51971">
    <property type="entry name" value="Nucleotide-binding domain"/>
    <property type="match status" value="1"/>
</dbReference>
<dbReference type="Pfam" id="PF01593">
    <property type="entry name" value="Amino_oxidase"/>
    <property type="match status" value="1"/>
</dbReference>
<dbReference type="EMBL" id="DSYZ01000159">
    <property type="protein sequence ID" value="HGT83732.1"/>
    <property type="molecule type" value="Genomic_DNA"/>
</dbReference>
<evidence type="ECO:0000313" key="2">
    <source>
        <dbReference type="EMBL" id="HGT83732.1"/>
    </source>
</evidence>
<dbReference type="Gene3D" id="3.50.50.60">
    <property type="entry name" value="FAD/NAD(P)-binding domain"/>
    <property type="match status" value="1"/>
</dbReference>
<dbReference type="PANTHER" id="PTHR21197:SF0">
    <property type="entry name" value="UDP-GALACTOPYRANOSE MUTASE"/>
    <property type="match status" value="1"/>
</dbReference>
<dbReference type="GO" id="GO:0016491">
    <property type="term" value="F:oxidoreductase activity"/>
    <property type="evidence" value="ECO:0007669"/>
    <property type="project" value="InterPro"/>
</dbReference>
<dbReference type="GO" id="GO:0008767">
    <property type="term" value="F:UDP-galactopyranose mutase activity"/>
    <property type="evidence" value="ECO:0007669"/>
    <property type="project" value="TreeGrafter"/>
</dbReference>
<dbReference type="GO" id="GO:0005829">
    <property type="term" value="C:cytosol"/>
    <property type="evidence" value="ECO:0007669"/>
    <property type="project" value="TreeGrafter"/>
</dbReference>
<name>A0A7J3M3X9_ARCFL</name>
<dbReference type="GO" id="GO:0050660">
    <property type="term" value="F:flavin adenine dinucleotide binding"/>
    <property type="evidence" value="ECO:0007669"/>
    <property type="project" value="TreeGrafter"/>
</dbReference>
<protein>
    <submittedName>
        <fullName evidence="2">FAD-dependent oxidoreductase</fullName>
    </submittedName>
</protein>
<proteinExistence type="predicted"/>
<dbReference type="AlphaFoldDB" id="A0A7J3M3X9"/>
<sequence length="462" mass="53243">MASLQQLGEFFHLSVYRASRRGSASRRTIYHPLLFGKRIYKFIVSCDVICVVGAGLAGLCVANELKSNCVVFEAKKVGGLLNSEKIDGFTFDTGGSHIIFSKDTEILKEMLNYVGDYVEHRRRAFIFYNGKLVKYPFENGIFSLPAQERFEILKDFVENLLRKKEEPKNLLDWFRYVFGNAITEKYLRPYNEKIWKKDLREISLDWVGGRIPNPPIDDVLRSAVGIETEGYTHQLRFFYPLSGGIETLARNLAKNVAIRMEAVRKIEFEGKIVVNGEHEFDKLVYTAPLKDLPSMLKEAKEIRDEIDKLECNSLAVVGIGVKGRVPNVHWIYVPQKDIVFHRVAFLSNYSPNMAPKNYATIIAEISNPEDFSEDEVLEGLRKIGIENEVELVKTWKWKYAYVVYNHSYRVSIEKIRSFLLQRNILPFGRFGAWEYLNMDAVWKRAKDVAYACTNGNIEQGQR</sequence>
<accession>A0A7J3M3X9</accession>
<evidence type="ECO:0000259" key="1">
    <source>
        <dbReference type="Pfam" id="PF01593"/>
    </source>
</evidence>
<comment type="caution">
    <text evidence="2">The sequence shown here is derived from an EMBL/GenBank/DDBJ whole genome shotgun (WGS) entry which is preliminary data.</text>
</comment>
<dbReference type="InterPro" id="IPR036188">
    <property type="entry name" value="FAD/NAD-bd_sf"/>
</dbReference>
<gene>
    <name evidence="2" type="ORF">ENT52_08430</name>
</gene>
<feature type="domain" description="Amine oxidase" evidence="1">
    <location>
        <begin position="56"/>
        <end position="379"/>
    </location>
</feature>